<dbReference type="SUPFAM" id="SSF55550">
    <property type="entry name" value="SH2 domain"/>
    <property type="match status" value="1"/>
</dbReference>
<evidence type="ECO:0000313" key="3">
    <source>
        <dbReference type="Proteomes" id="UP001356427"/>
    </source>
</evidence>
<dbReference type="Gene3D" id="3.30.505.10">
    <property type="entry name" value="SH2 domain"/>
    <property type="match status" value="1"/>
</dbReference>
<dbReference type="AlphaFoldDB" id="A0AAN8LKA8"/>
<gene>
    <name evidence="2" type="ORF">J4Q44_G00214410</name>
</gene>
<comment type="caution">
    <text evidence="2">The sequence shown here is derived from an EMBL/GenBank/DDBJ whole genome shotgun (WGS) entry which is preliminary data.</text>
</comment>
<evidence type="ECO:0000256" key="1">
    <source>
        <dbReference type="ARBA" id="ARBA00022999"/>
    </source>
</evidence>
<organism evidence="2 3">
    <name type="scientific">Coregonus suidteri</name>
    <dbReference type="NCBI Taxonomy" id="861788"/>
    <lineage>
        <taxon>Eukaryota</taxon>
        <taxon>Metazoa</taxon>
        <taxon>Chordata</taxon>
        <taxon>Craniata</taxon>
        <taxon>Vertebrata</taxon>
        <taxon>Euteleostomi</taxon>
        <taxon>Actinopterygii</taxon>
        <taxon>Neopterygii</taxon>
        <taxon>Teleostei</taxon>
        <taxon>Protacanthopterygii</taxon>
        <taxon>Salmoniformes</taxon>
        <taxon>Salmonidae</taxon>
        <taxon>Coregoninae</taxon>
        <taxon>Coregonus</taxon>
    </lineage>
</organism>
<dbReference type="GO" id="GO:0005942">
    <property type="term" value="C:phosphatidylinositol 3-kinase complex"/>
    <property type="evidence" value="ECO:0007669"/>
    <property type="project" value="TreeGrafter"/>
</dbReference>
<dbReference type="PANTHER" id="PTHR10155:SF7">
    <property type="entry name" value="SUPPRESSOR OF CYTOKINE SIGNALING 2"/>
    <property type="match status" value="1"/>
</dbReference>
<proteinExistence type="predicted"/>
<protein>
    <submittedName>
        <fullName evidence="2">Uncharacterized protein</fullName>
    </submittedName>
</protein>
<name>A0AAN8LKA8_9TELE</name>
<sequence length="89" mass="10115">MNIPTSAPDKSLNAIRLKDCKLASPRIESRLREDAARLQRAMSHLQESGWYWGPLTATQAKQVLIEAPEGTFLLWYSSYQGYLLTLCED</sequence>
<dbReference type="EMBL" id="JAGTTL010000019">
    <property type="protein sequence ID" value="KAK6308170.1"/>
    <property type="molecule type" value="Genomic_DNA"/>
</dbReference>
<reference evidence="2 3" key="1">
    <citation type="submission" date="2021-04" db="EMBL/GenBank/DDBJ databases">
        <authorList>
            <person name="De Guttry C."/>
            <person name="Zahm M."/>
            <person name="Klopp C."/>
            <person name="Cabau C."/>
            <person name="Louis A."/>
            <person name="Berthelot C."/>
            <person name="Parey E."/>
            <person name="Roest Crollius H."/>
            <person name="Montfort J."/>
            <person name="Robinson-Rechavi M."/>
            <person name="Bucao C."/>
            <person name="Bouchez O."/>
            <person name="Gislard M."/>
            <person name="Lluch J."/>
            <person name="Milhes M."/>
            <person name="Lampietro C."/>
            <person name="Lopez Roques C."/>
            <person name="Donnadieu C."/>
            <person name="Braasch I."/>
            <person name="Desvignes T."/>
            <person name="Postlethwait J."/>
            <person name="Bobe J."/>
            <person name="Wedekind C."/>
            <person name="Guiguen Y."/>
        </authorList>
    </citation>
    <scope>NUCLEOTIDE SEQUENCE [LARGE SCALE GENOMIC DNA]</scope>
    <source>
        <strain evidence="2">Cs_M1</strain>
        <tissue evidence="2">Blood</tissue>
    </source>
</reference>
<accession>A0AAN8LKA8</accession>
<keyword evidence="1" id="KW-0727">SH2 domain</keyword>
<evidence type="ECO:0000313" key="2">
    <source>
        <dbReference type="EMBL" id="KAK6308170.1"/>
    </source>
</evidence>
<keyword evidence="3" id="KW-1185">Reference proteome</keyword>
<dbReference type="Proteomes" id="UP001356427">
    <property type="component" value="Unassembled WGS sequence"/>
</dbReference>
<dbReference type="PANTHER" id="PTHR10155">
    <property type="entry name" value="PHOSPHATIDYLINOSITOL 3-KINASE REGULATORY SUBUNIT"/>
    <property type="match status" value="1"/>
</dbReference>
<dbReference type="GO" id="GO:0046854">
    <property type="term" value="P:phosphatidylinositol phosphate biosynthetic process"/>
    <property type="evidence" value="ECO:0007669"/>
    <property type="project" value="TreeGrafter"/>
</dbReference>
<dbReference type="InterPro" id="IPR036860">
    <property type="entry name" value="SH2_dom_sf"/>
</dbReference>
<dbReference type="GO" id="GO:0046935">
    <property type="term" value="F:1-phosphatidylinositol-3-kinase regulator activity"/>
    <property type="evidence" value="ECO:0007669"/>
    <property type="project" value="TreeGrafter"/>
</dbReference>